<organism evidence="1 2">
    <name type="scientific">Faecalibacterium prausnitzii</name>
    <dbReference type="NCBI Taxonomy" id="853"/>
    <lineage>
        <taxon>Bacteria</taxon>
        <taxon>Bacillati</taxon>
        <taxon>Bacillota</taxon>
        <taxon>Clostridia</taxon>
        <taxon>Eubacteriales</taxon>
        <taxon>Oscillospiraceae</taxon>
        <taxon>Faecalibacterium</taxon>
    </lineage>
</organism>
<dbReference type="EMBL" id="PRLB01000010">
    <property type="protein sequence ID" value="RAW53509.1"/>
    <property type="molecule type" value="Genomic_DNA"/>
</dbReference>
<dbReference type="InterPro" id="IPR052042">
    <property type="entry name" value="Tail_sheath_structural"/>
</dbReference>
<dbReference type="PANTHER" id="PTHR35861">
    <property type="match status" value="1"/>
</dbReference>
<sequence length="485" mass="51573">MAISHGFNKTEAATSVTAPVTVNSGLQIVVGTAPVNMLDDPEAAVNTPMLVNTFKEAAAAVGYSDDFAKYTLCEAVSASFQVMGISPIVVVNVLDPANAKHITELSNKTVQVNDGIAEIDETGILLKKLVVKKEQTVLTADEDYSASFNDDGTVSIALVNGGKGDGATALTVSGSILDPTKITAADIVGGVNAATGAETGLEVVRQVFPKLGMVPGILLAPRFSKDPMVCAALQAKCRKINGVFDAVCFVDIDSSASGARKYTDVANQKVKQGATSREAYGLWLYGKIGSTIYSGSSLAAAAAVYNDSLYNDTPNASPSNVSVPISSACLEDGTEVLMDQEQGNVLNEQGVATFIRSGDFVVWGNETCCYPKNTDPKDAFLCVRRFFNHSWTSFVLDNMSKLDKPMNKKRLQSIIDSENMKGSVYVSTEVCASYSMKADPDRNTTAELVAGHYSFYQFCTPFPPFKQINNTMEYEAGALTSALSL</sequence>
<protein>
    <submittedName>
        <fullName evidence="1">Phage tail protein</fullName>
    </submittedName>
</protein>
<dbReference type="RefSeq" id="WP_158401304.1">
    <property type="nucleotide sequence ID" value="NZ_PRLB01000010.1"/>
</dbReference>
<evidence type="ECO:0000313" key="2">
    <source>
        <dbReference type="Proteomes" id="UP000251144"/>
    </source>
</evidence>
<dbReference type="AlphaFoldDB" id="A0A329TW31"/>
<reference evidence="1 2" key="1">
    <citation type="submission" date="2018-02" db="EMBL/GenBank/DDBJ databases">
        <title>Complete genome sequencing of Faecalibacterium prausnitzii strains isolated from the human gut.</title>
        <authorList>
            <person name="Fitzgerald B.C."/>
            <person name="Shkoporov A.N."/>
            <person name="Ross P.R."/>
            <person name="Hill C."/>
        </authorList>
    </citation>
    <scope>NUCLEOTIDE SEQUENCE [LARGE SCALE GENOMIC DNA]</scope>
    <source>
        <strain evidence="1 2">APC942/32-1</strain>
    </source>
</reference>
<evidence type="ECO:0000313" key="1">
    <source>
        <dbReference type="EMBL" id="RAW53509.1"/>
    </source>
</evidence>
<dbReference type="OrthoDB" id="9767864at2"/>
<comment type="caution">
    <text evidence="1">The sequence shown here is derived from an EMBL/GenBank/DDBJ whole genome shotgun (WGS) entry which is preliminary data.</text>
</comment>
<gene>
    <name evidence="1" type="ORF">C4N26_10095</name>
</gene>
<proteinExistence type="predicted"/>
<dbReference type="PANTHER" id="PTHR35861:SF2">
    <property type="entry name" value="FELS-2 PROPHAGE PROTEIN"/>
    <property type="match status" value="1"/>
</dbReference>
<name>A0A329TW31_9FIRM</name>
<accession>A0A329TW31</accession>
<dbReference type="Proteomes" id="UP000251144">
    <property type="component" value="Unassembled WGS sequence"/>
</dbReference>